<proteinExistence type="predicted"/>
<evidence type="ECO:0000313" key="2">
    <source>
        <dbReference type="Proteomes" id="UP001054252"/>
    </source>
</evidence>
<reference evidence="1 2" key="1">
    <citation type="journal article" date="2021" name="Commun. Biol.">
        <title>The genome of Shorea leprosula (Dipterocarpaceae) highlights the ecological relevance of drought in aseasonal tropical rainforests.</title>
        <authorList>
            <person name="Ng K.K.S."/>
            <person name="Kobayashi M.J."/>
            <person name="Fawcett J.A."/>
            <person name="Hatakeyama M."/>
            <person name="Paape T."/>
            <person name="Ng C.H."/>
            <person name="Ang C.C."/>
            <person name="Tnah L.H."/>
            <person name="Lee C.T."/>
            <person name="Nishiyama T."/>
            <person name="Sese J."/>
            <person name="O'Brien M.J."/>
            <person name="Copetti D."/>
            <person name="Mohd Noor M.I."/>
            <person name="Ong R.C."/>
            <person name="Putra M."/>
            <person name="Sireger I.Z."/>
            <person name="Indrioko S."/>
            <person name="Kosugi Y."/>
            <person name="Izuno A."/>
            <person name="Isagi Y."/>
            <person name="Lee S.L."/>
            <person name="Shimizu K.K."/>
        </authorList>
    </citation>
    <scope>NUCLEOTIDE SEQUENCE [LARGE SCALE GENOMIC DNA]</scope>
    <source>
        <strain evidence="1">214</strain>
    </source>
</reference>
<keyword evidence="2" id="KW-1185">Reference proteome</keyword>
<sequence>MKTRLGMKTDVASFPLVEKTATVGEKQEVNFIKSNQYLS</sequence>
<comment type="caution">
    <text evidence="1">The sequence shown here is derived from an EMBL/GenBank/DDBJ whole genome shotgun (WGS) entry which is preliminary data.</text>
</comment>
<name>A0AAV5JSG8_9ROSI</name>
<evidence type="ECO:0000313" key="1">
    <source>
        <dbReference type="EMBL" id="GKV13886.1"/>
    </source>
</evidence>
<accession>A0AAV5JSG8</accession>
<dbReference type="EMBL" id="BPVZ01000039">
    <property type="protein sequence ID" value="GKV13886.1"/>
    <property type="molecule type" value="Genomic_DNA"/>
</dbReference>
<protein>
    <submittedName>
        <fullName evidence="1">Uncharacterized protein</fullName>
    </submittedName>
</protein>
<organism evidence="1 2">
    <name type="scientific">Rubroshorea leprosula</name>
    <dbReference type="NCBI Taxonomy" id="152421"/>
    <lineage>
        <taxon>Eukaryota</taxon>
        <taxon>Viridiplantae</taxon>
        <taxon>Streptophyta</taxon>
        <taxon>Embryophyta</taxon>
        <taxon>Tracheophyta</taxon>
        <taxon>Spermatophyta</taxon>
        <taxon>Magnoliopsida</taxon>
        <taxon>eudicotyledons</taxon>
        <taxon>Gunneridae</taxon>
        <taxon>Pentapetalae</taxon>
        <taxon>rosids</taxon>
        <taxon>malvids</taxon>
        <taxon>Malvales</taxon>
        <taxon>Dipterocarpaceae</taxon>
        <taxon>Rubroshorea</taxon>
    </lineage>
</organism>
<dbReference type="AlphaFoldDB" id="A0AAV5JSG8"/>
<dbReference type="Proteomes" id="UP001054252">
    <property type="component" value="Unassembled WGS sequence"/>
</dbReference>
<gene>
    <name evidence="1" type="ORF">SLEP1_g24849</name>
</gene>